<dbReference type="GO" id="GO:0016874">
    <property type="term" value="F:ligase activity"/>
    <property type="evidence" value="ECO:0007669"/>
    <property type="project" value="UniProtKB-KW"/>
</dbReference>
<protein>
    <submittedName>
        <fullName evidence="1">UDP-N-acetylmuramate--L-alanine ligase</fullName>
    </submittedName>
</protein>
<evidence type="ECO:0000313" key="1">
    <source>
        <dbReference type="EMBL" id="GER49491.1"/>
    </source>
</evidence>
<dbReference type="AlphaFoldDB" id="A0A5A7QZQ0"/>
<name>A0A5A7QZQ0_STRAF</name>
<dbReference type="Proteomes" id="UP000325081">
    <property type="component" value="Unassembled WGS sequence"/>
</dbReference>
<gene>
    <name evidence="1" type="ORF">STAS_26739</name>
</gene>
<dbReference type="EMBL" id="BKCP01008626">
    <property type="protein sequence ID" value="GER49491.1"/>
    <property type="molecule type" value="Genomic_DNA"/>
</dbReference>
<organism evidence="1 2">
    <name type="scientific">Striga asiatica</name>
    <name type="common">Asiatic witchweed</name>
    <name type="synonym">Buchnera asiatica</name>
    <dbReference type="NCBI Taxonomy" id="4170"/>
    <lineage>
        <taxon>Eukaryota</taxon>
        <taxon>Viridiplantae</taxon>
        <taxon>Streptophyta</taxon>
        <taxon>Embryophyta</taxon>
        <taxon>Tracheophyta</taxon>
        <taxon>Spermatophyta</taxon>
        <taxon>Magnoliopsida</taxon>
        <taxon>eudicotyledons</taxon>
        <taxon>Gunneridae</taxon>
        <taxon>Pentapetalae</taxon>
        <taxon>asterids</taxon>
        <taxon>lamiids</taxon>
        <taxon>Lamiales</taxon>
        <taxon>Orobanchaceae</taxon>
        <taxon>Buchnereae</taxon>
        <taxon>Striga</taxon>
    </lineage>
</organism>
<sequence length="245" mass="27391">MWLETVRWALIKAKQAGWKEVCCCLPNKELVESLNMKTKAAPSENVVMADIVALLSTRRKSSPLRASRQRRFPLQPASPLTLAICLSQYSPAIHHGSASVVCSSPLKKVDCRRLQTAGPPTFTQSRRERIFENLTSGDWERNCPTTAKSDGPGYEEANHVVQPFTAIRHPAIGTRPDDENPGVRALPLRRAATLNFGALFDTFRFSCPRAPTVEELQFPTAADPNPTLERLRRAVDDQKWNPFQT</sequence>
<comment type="caution">
    <text evidence="1">The sequence shown here is derived from an EMBL/GenBank/DDBJ whole genome shotgun (WGS) entry which is preliminary data.</text>
</comment>
<keyword evidence="1" id="KW-0436">Ligase</keyword>
<proteinExistence type="predicted"/>
<evidence type="ECO:0000313" key="2">
    <source>
        <dbReference type="Proteomes" id="UP000325081"/>
    </source>
</evidence>
<reference evidence="2" key="1">
    <citation type="journal article" date="2019" name="Curr. Biol.">
        <title>Genome Sequence of Striga asiatica Provides Insight into the Evolution of Plant Parasitism.</title>
        <authorList>
            <person name="Yoshida S."/>
            <person name="Kim S."/>
            <person name="Wafula E.K."/>
            <person name="Tanskanen J."/>
            <person name="Kim Y.M."/>
            <person name="Honaas L."/>
            <person name="Yang Z."/>
            <person name="Spallek T."/>
            <person name="Conn C.E."/>
            <person name="Ichihashi Y."/>
            <person name="Cheong K."/>
            <person name="Cui S."/>
            <person name="Der J.P."/>
            <person name="Gundlach H."/>
            <person name="Jiao Y."/>
            <person name="Hori C."/>
            <person name="Ishida J.K."/>
            <person name="Kasahara H."/>
            <person name="Kiba T."/>
            <person name="Kim M.S."/>
            <person name="Koo N."/>
            <person name="Laohavisit A."/>
            <person name="Lee Y.H."/>
            <person name="Lumba S."/>
            <person name="McCourt P."/>
            <person name="Mortimer J.C."/>
            <person name="Mutuku J.M."/>
            <person name="Nomura T."/>
            <person name="Sasaki-Sekimoto Y."/>
            <person name="Seto Y."/>
            <person name="Wang Y."/>
            <person name="Wakatake T."/>
            <person name="Sakakibara H."/>
            <person name="Demura T."/>
            <person name="Yamaguchi S."/>
            <person name="Yoneyama K."/>
            <person name="Manabe R.I."/>
            <person name="Nelson D.C."/>
            <person name="Schulman A.H."/>
            <person name="Timko M.P."/>
            <person name="dePamphilis C.W."/>
            <person name="Choi D."/>
            <person name="Shirasu K."/>
        </authorList>
    </citation>
    <scope>NUCLEOTIDE SEQUENCE [LARGE SCALE GENOMIC DNA]</scope>
    <source>
        <strain evidence="2">cv. UVA1</strain>
    </source>
</reference>
<accession>A0A5A7QZQ0</accession>
<keyword evidence="2" id="KW-1185">Reference proteome</keyword>